<reference evidence="2 3" key="1">
    <citation type="journal article" date="2017" name="Nat. Commun.">
        <title>Genome assembly with in vitro proximity ligation data and whole-genome triplication in lettuce.</title>
        <authorList>
            <person name="Reyes-Chin-Wo S."/>
            <person name="Wang Z."/>
            <person name="Yang X."/>
            <person name="Kozik A."/>
            <person name="Arikit S."/>
            <person name="Song C."/>
            <person name="Xia L."/>
            <person name="Froenicke L."/>
            <person name="Lavelle D.O."/>
            <person name="Truco M.J."/>
            <person name="Xia R."/>
            <person name="Zhu S."/>
            <person name="Xu C."/>
            <person name="Xu H."/>
            <person name="Xu X."/>
            <person name="Cox K."/>
            <person name="Korf I."/>
            <person name="Meyers B.C."/>
            <person name="Michelmore R.W."/>
        </authorList>
    </citation>
    <scope>NUCLEOTIDE SEQUENCE [LARGE SCALE GENOMIC DNA]</scope>
    <source>
        <strain evidence="3">cv. Salinas</strain>
        <tissue evidence="2">Seedlings</tissue>
    </source>
</reference>
<comment type="caution">
    <text evidence="2">The sequence shown here is derived from an EMBL/GenBank/DDBJ whole genome shotgun (WGS) entry which is preliminary data.</text>
</comment>
<name>A0A9R1VN35_LACSA</name>
<protein>
    <submittedName>
        <fullName evidence="2">Uncharacterized protein</fullName>
    </submittedName>
</protein>
<accession>A0A9R1VN35</accession>
<dbReference type="Proteomes" id="UP000235145">
    <property type="component" value="Unassembled WGS sequence"/>
</dbReference>
<feature type="region of interest" description="Disordered" evidence="1">
    <location>
        <begin position="87"/>
        <end position="106"/>
    </location>
</feature>
<evidence type="ECO:0000313" key="3">
    <source>
        <dbReference type="Proteomes" id="UP000235145"/>
    </source>
</evidence>
<proteinExistence type="predicted"/>
<evidence type="ECO:0000256" key="1">
    <source>
        <dbReference type="SAM" id="MobiDB-lite"/>
    </source>
</evidence>
<evidence type="ECO:0000313" key="2">
    <source>
        <dbReference type="EMBL" id="KAJ0207566.1"/>
    </source>
</evidence>
<organism evidence="2 3">
    <name type="scientific">Lactuca sativa</name>
    <name type="common">Garden lettuce</name>
    <dbReference type="NCBI Taxonomy" id="4236"/>
    <lineage>
        <taxon>Eukaryota</taxon>
        <taxon>Viridiplantae</taxon>
        <taxon>Streptophyta</taxon>
        <taxon>Embryophyta</taxon>
        <taxon>Tracheophyta</taxon>
        <taxon>Spermatophyta</taxon>
        <taxon>Magnoliopsida</taxon>
        <taxon>eudicotyledons</taxon>
        <taxon>Gunneridae</taxon>
        <taxon>Pentapetalae</taxon>
        <taxon>asterids</taxon>
        <taxon>campanulids</taxon>
        <taxon>Asterales</taxon>
        <taxon>Asteraceae</taxon>
        <taxon>Cichorioideae</taxon>
        <taxon>Cichorieae</taxon>
        <taxon>Lactucinae</taxon>
        <taxon>Lactuca</taxon>
    </lineage>
</organism>
<keyword evidence="3" id="KW-1185">Reference proteome</keyword>
<gene>
    <name evidence="2" type="ORF">LSAT_V11C500286880</name>
</gene>
<dbReference type="AlphaFoldDB" id="A0A9R1VN35"/>
<dbReference type="EMBL" id="NBSK02000005">
    <property type="protein sequence ID" value="KAJ0207566.1"/>
    <property type="molecule type" value="Genomic_DNA"/>
</dbReference>
<sequence length="106" mass="12190">MGMMFLNDNFTLTFQKSNYTISFNSNRRGIRRNVRFQILTAKDYTLILGMPVKVLGSGRNQRGIKVGSAKKEREIGYPPNLELKRGDRLYKHKHTPSQKGVNMEKG</sequence>